<name>A0A7J7MC30_9MAGN</name>
<feature type="non-terminal residue" evidence="3">
    <location>
        <position position="1"/>
    </location>
</feature>
<dbReference type="AlphaFoldDB" id="A0A7J7MC30"/>
<evidence type="ECO:0000259" key="2">
    <source>
        <dbReference type="Pfam" id="PF06075"/>
    </source>
</evidence>
<dbReference type="PANTHER" id="PTHR31928:SF4">
    <property type="entry name" value="OS08G0541500 PROTEIN"/>
    <property type="match status" value="1"/>
</dbReference>
<dbReference type="InterPro" id="IPR010341">
    <property type="entry name" value="DUF936_pln"/>
</dbReference>
<organism evidence="3 4">
    <name type="scientific">Kingdonia uniflora</name>
    <dbReference type="NCBI Taxonomy" id="39325"/>
    <lineage>
        <taxon>Eukaryota</taxon>
        <taxon>Viridiplantae</taxon>
        <taxon>Streptophyta</taxon>
        <taxon>Embryophyta</taxon>
        <taxon>Tracheophyta</taxon>
        <taxon>Spermatophyta</taxon>
        <taxon>Magnoliopsida</taxon>
        <taxon>Ranunculales</taxon>
        <taxon>Circaeasteraceae</taxon>
        <taxon>Kingdonia</taxon>
    </lineage>
</organism>
<keyword evidence="4" id="KW-1185">Reference proteome</keyword>
<accession>A0A7J7MC30</accession>
<dbReference type="OrthoDB" id="773154at2759"/>
<feature type="compositionally biased region" description="Polar residues" evidence="1">
    <location>
        <begin position="195"/>
        <end position="204"/>
    </location>
</feature>
<feature type="compositionally biased region" description="Basic and acidic residues" evidence="1">
    <location>
        <begin position="136"/>
        <end position="149"/>
    </location>
</feature>
<feature type="region of interest" description="Disordered" evidence="1">
    <location>
        <begin position="361"/>
        <end position="416"/>
    </location>
</feature>
<dbReference type="Proteomes" id="UP000541444">
    <property type="component" value="Unassembled WGS sequence"/>
</dbReference>
<gene>
    <name evidence="3" type="ORF">GIB67_035509</name>
</gene>
<reference evidence="3 4" key="1">
    <citation type="journal article" date="2020" name="IScience">
        <title>Genome Sequencing of the Endangered Kingdonia uniflora (Circaeasteraceae, Ranunculales) Reveals Potential Mechanisms of Evolutionary Specialization.</title>
        <authorList>
            <person name="Sun Y."/>
            <person name="Deng T."/>
            <person name="Zhang A."/>
            <person name="Moore M.J."/>
            <person name="Landis J.B."/>
            <person name="Lin N."/>
            <person name="Zhang H."/>
            <person name="Zhang X."/>
            <person name="Huang J."/>
            <person name="Zhang X."/>
            <person name="Sun H."/>
            <person name="Wang H."/>
        </authorList>
    </citation>
    <scope>NUCLEOTIDE SEQUENCE [LARGE SCALE GENOMIC DNA]</scope>
    <source>
        <strain evidence="3">TB1705</strain>
        <tissue evidence="3">Leaf</tissue>
    </source>
</reference>
<dbReference type="Pfam" id="PF06075">
    <property type="entry name" value="DUF936"/>
    <property type="match status" value="1"/>
</dbReference>
<feature type="domain" description="DUF936" evidence="2">
    <location>
        <begin position="4"/>
        <end position="120"/>
    </location>
</feature>
<dbReference type="InterPro" id="IPR048297">
    <property type="entry name" value="DUF936_dom_pln"/>
</dbReference>
<proteinExistence type="predicted"/>
<sequence>MATLVPGVLLKLLQHMNTDVKVAGEHRSSLLQVVGIVPALAGGDLFTNKGFYLKVSDSSHATYVSLPDEHDDLILSDKLQLSQFIHVERLEASSPVPILRGVRPIPGRHPCVGNPEDLVATHSLCFLNSSGSNPIEKSKTPPKEKEKIKPIKSNGATKFDELDKKKVGFDRSRSLLSKPVVNLTEKKESTGRPKSANSRFPSSPTSCYSLPTSFEKFSNGMKQQSKIKGPGKQNAVLDKAVSVLKVNSSAKKPITGNTIANLVQGTEFGPKALRRSWEGGMEVKRRDSLHLKVTKLELKPEARSTSVSFLIVHSAFHKFNPIKSGYFRADIEMYYPDYNVVYQILEYMASRRKLALNDKMSSKEDNKLQMPAKKINANGAQDDTDKSNKQRSSIGKRTQEIASNGGPGNLVKVPTNKRLTDGTISWGSLPSSLAKLGK</sequence>
<dbReference type="PANTHER" id="PTHR31928">
    <property type="entry name" value="EXPRESSED PROTEIN"/>
    <property type="match status" value="1"/>
</dbReference>
<evidence type="ECO:0000256" key="1">
    <source>
        <dbReference type="SAM" id="MobiDB-lite"/>
    </source>
</evidence>
<feature type="compositionally biased region" description="Polar residues" evidence="1">
    <location>
        <begin position="390"/>
        <end position="402"/>
    </location>
</feature>
<evidence type="ECO:0000313" key="4">
    <source>
        <dbReference type="Proteomes" id="UP000541444"/>
    </source>
</evidence>
<dbReference type="EMBL" id="JACGCM010001629">
    <property type="protein sequence ID" value="KAF6152441.1"/>
    <property type="molecule type" value="Genomic_DNA"/>
</dbReference>
<protein>
    <recommendedName>
        <fullName evidence="2">DUF936 domain-containing protein</fullName>
    </recommendedName>
</protein>
<feature type="region of interest" description="Disordered" evidence="1">
    <location>
        <begin position="183"/>
        <end position="204"/>
    </location>
</feature>
<comment type="caution">
    <text evidence="3">The sequence shown here is derived from an EMBL/GenBank/DDBJ whole genome shotgun (WGS) entry which is preliminary data.</text>
</comment>
<evidence type="ECO:0000313" key="3">
    <source>
        <dbReference type="EMBL" id="KAF6152441.1"/>
    </source>
</evidence>
<feature type="region of interest" description="Disordered" evidence="1">
    <location>
        <begin position="131"/>
        <end position="154"/>
    </location>
</feature>